<feature type="region of interest" description="Disordered" evidence="4">
    <location>
        <begin position="1176"/>
        <end position="1302"/>
    </location>
</feature>
<feature type="compositionally biased region" description="Polar residues" evidence="4">
    <location>
        <begin position="416"/>
        <end position="437"/>
    </location>
</feature>
<dbReference type="STRING" id="407821.A0A087T0B5"/>
<feature type="compositionally biased region" description="Polar residues" evidence="4">
    <location>
        <begin position="1922"/>
        <end position="1934"/>
    </location>
</feature>
<feature type="domain" description="G-patch" evidence="5">
    <location>
        <begin position="40"/>
        <end position="86"/>
    </location>
</feature>
<feature type="compositionally biased region" description="Basic and acidic residues" evidence="4">
    <location>
        <begin position="1528"/>
        <end position="1543"/>
    </location>
</feature>
<feature type="compositionally biased region" description="Basic and acidic residues" evidence="4">
    <location>
        <begin position="1973"/>
        <end position="1982"/>
    </location>
</feature>
<feature type="compositionally biased region" description="Basic and acidic residues" evidence="4">
    <location>
        <begin position="844"/>
        <end position="866"/>
    </location>
</feature>
<feature type="compositionally biased region" description="Pro residues" evidence="4">
    <location>
        <begin position="2664"/>
        <end position="2688"/>
    </location>
</feature>
<proteinExistence type="predicted"/>
<feature type="compositionally biased region" description="Basic residues" evidence="4">
    <location>
        <begin position="1503"/>
        <end position="1527"/>
    </location>
</feature>
<feature type="region of interest" description="Disordered" evidence="4">
    <location>
        <begin position="534"/>
        <end position="585"/>
    </location>
</feature>
<feature type="non-terminal residue" evidence="6">
    <location>
        <position position="2688"/>
    </location>
</feature>
<dbReference type="SMART" id="SM00443">
    <property type="entry name" value="G_patch"/>
    <property type="match status" value="1"/>
</dbReference>
<reference evidence="6 7" key="1">
    <citation type="submission" date="2013-11" db="EMBL/GenBank/DDBJ databases">
        <title>Genome sequencing of Stegodyphus mimosarum.</title>
        <authorList>
            <person name="Bechsgaard J."/>
        </authorList>
    </citation>
    <scope>NUCLEOTIDE SEQUENCE [LARGE SCALE GENOMIC DNA]</scope>
</reference>
<feature type="compositionally biased region" description="Basic residues" evidence="4">
    <location>
        <begin position="2536"/>
        <end position="2548"/>
    </location>
</feature>
<keyword evidence="2" id="KW-0863">Zinc-finger</keyword>
<evidence type="ECO:0000256" key="2">
    <source>
        <dbReference type="ARBA" id="ARBA00022771"/>
    </source>
</evidence>
<dbReference type="PROSITE" id="PS50174">
    <property type="entry name" value="G_PATCH"/>
    <property type="match status" value="1"/>
</dbReference>
<dbReference type="PANTHER" id="PTHR17614">
    <property type="entry name" value="ZINC FINGER-CONTAINING"/>
    <property type="match status" value="1"/>
</dbReference>
<feature type="compositionally biased region" description="Basic residues" evidence="4">
    <location>
        <begin position="2004"/>
        <end position="2019"/>
    </location>
</feature>
<dbReference type="OrthoDB" id="29523at2759"/>
<feature type="compositionally biased region" description="Basic and acidic residues" evidence="4">
    <location>
        <begin position="602"/>
        <end position="815"/>
    </location>
</feature>
<feature type="region of interest" description="Disordered" evidence="4">
    <location>
        <begin position="1314"/>
        <end position="1347"/>
    </location>
</feature>
<dbReference type="EMBL" id="KK112785">
    <property type="protein sequence ID" value="KFM58554.1"/>
    <property type="molecule type" value="Genomic_DNA"/>
</dbReference>
<feature type="region of interest" description="Disordered" evidence="4">
    <location>
        <begin position="416"/>
        <end position="453"/>
    </location>
</feature>
<feature type="region of interest" description="Disordered" evidence="4">
    <location>
        <begin position="238"/>
        <end position="350"/>
    </location>
</feature>
<dbReference type="OMA" id="GHEEANI"/>
<evidence type="ECO:0000313" key="7">
    <source>
        <dbReference type="Proteomes" id="UP000054359"/>
    </source>
</evidence>
<dbReference type="InterPro" id="IPR013087">
    <property type="entry name" value="Znf_C2H2_type"/>
</dbReference>
<feature type="compositionally biased region" description="Low complexity" evidence="4">
    <location>
        <begin position="438"/>
        <end position="450"/>
    </location>
</feature>
<feature type="region of interest" description="Disordered" evidence="4">
    <location>
        <begin position="1003"/>
        <end position="1132"/>
    </location>
</feature>
<dbReference type="GO" id="GO:0003676">
    <property type="term" value="F:nucleic acid binding"/>
    <property type="evidence" value="ECO:0007669"/>
    <property type="project" value="InterPro"/>
</dbReference>
<dbReference type="GO" id="GO:0008270">
    <property type="term" value="F:zinc ion binding"/>
    <property type="evidence" value="ECO:0007669"/>
    <property type="project" value="UniProtKB-KW"/>
</dbReference>
<dbReference type="PANTHER" id="PTHR17614:SF14">
    <property type="entry name" value="G PATCH DOMAIN-CONTAINING PROTEIN 8-LIKE ISOFORM X5"/>
    <property type="match status" value="1"/>
</dbReference>
<feature type="region of interest" description="Disordered" evidence="4">
    <location>
        <begin position="1604"/>
        <end position="1659"/>
    </location>
</feature>
<feature type="compositionally biased region" description="Basic and acidic residues" evidence="4">
    <location>
        <begin position="299"/>
        <end position="317"/>
    </location>
</feature>
<feature type="region of interest" description="Disordered" evidence="4">
    <location>
        <begin position="1481"/>
        <end position="1543"/>
    </location>
</feature>
<feature type="compositionally biased region" description="Low complexity" evidence="4">
    <location>
        <begin position="1207"/>
        <end position="1228"/>
    </location>
</feature>
<evidence type="ECO:0000259" key="5">
    <source>
        <dbReference type="PROSITE" id="PS50174"/>
    </source>
</evidence>
<feature type="compositionally biased region" description="Basic and acidic residues" evidence="4">
    <location>
        <begin position="1481"/>
        <end position="1502"/>
    </location>
</feature>
<keyword evidence="1" id="KW-0479">Metal-binding</keyword>
<feature type="compositionally biased region" description="Low complexity" evidence="4">
    <location>
        <begin position="1188"/>
        <end position="1199"/>
    </location>
</feature>
<feature type="compositionally biased region" description="Basic and acidic residues" evidence="4">
    <location>
        <begin position="255"/>
        <end position="265"/>
    </location>
</feature>
<feature type="compositionally biased region" description="Pro residues" evidence="4">
    <location>
        <begin position="2554"/>
        <end position="2575"/>
    </location>
</feature>
<feature type="region of interest" description="Disordered" evidence="4">
    <location>
        <begin position="2651"/>
        <end position="2688"/>
    </location>
</feature>
<gene>
    <name evidence="6" type="ORF">X975_12357</name>
</gene>
<feature type="region of interest" description="Disordered" evidence="4">
    <location>
        <begin position="601"/>
        <end position="866"/>
    </location>
</feature>
<accession>A0A087T0B5</accession>
<dbReference type="Pfam" id="PF01585">
    <property type="entry name" value="G-patch"/>
    <property type="match status" value="1"/>
</dbReference>
<evidence type="ECO:0000256" key="4">
    <source>
        <dbReference type="SAM" id="MobiDB-lite"/>
    </source>
</evidence>
<feature type="region of interest" description="Disordered" evidence="4">
    <location>
        <begin position="1922"/>
        <end position="1948"/>
    </location>
</feature>
<sequence length="2688" mass="299392">MAERFTRFHEDRDYESKNIDTYDDGLLELEQSSMAQPISQDNLGYQLLQKQGWSSGKGLGRTEQGRLDPLPIVLKEDIMGFGRWEMEMDYAEETTEKRRVLETEKQDSAELQQKYKAVQEKEKAVQEGLASLKANFFCELCEKQYYKYHEFDNHMNSYDHAHKQRLKELKQREFGRNVVSRWKKEDKKKERETKRLHELAEMRAQAAEMRGPIEMGTGEKFIPGGGFKAIMEANEKDFTSDEAEGDSCHSVNQSDQEHPFEKDAGEESNNTSNLDIHSVQGDDNFSELNPQEDDDITDVLDHSETKDTSYLEDKDSESSPVNDTHCDEIQNQDSNLDANTQPSECDPTVGEVESDSICIQQEEAEPEMVKSYEISPDSPEISALHMNTIFFSPDDVDLPPLPDVLISAESGINISKTSDSQKLNGSELPNTEQVTDSNENSEPETTTEGTNMHDITERALSFNLSPTESNLVPKSIVLLGKALARKRLMAFSQSKTTDVTNNEANFSKAGSLSFSLAKKANQKISADVVALFKEEEEDSEQSRDENLVEKNLKDTSNKSEDGNSPVASKAEIYPNQPPDAFSKKPNFGFLTFVKTDVIVGSEKGDGDVTQNHSEKDLNEPTIEKSRKQDQLEKEKGQNSEDAPERQLEKGTKKSREKSHRSSERKSKRSEDKDIQSSEKKSRRSEERDSRSSDGKGWRPEEKNKRSLENKSWKSEEKSNRSSEKKNWRSDERDSHYSERRERKFEDRVKNKRSDHYDRRRSMEKDRSKKHIDRDAKSSEWERHKKLADRGKKSQEREISQERERAVRNEKSDVGESKMLGNRESPSQGTHMQECSSSLENTETVPDKIPLEEPEPEKTNSGDLDIKTSEVNESSAMETDDFSLNRTVFTEVCSFGTDTKYSECINSHPLHVELPEIDQTCNLSDVKSSPNVIVSQSSSNCEATRNILKNNDLSKNIANEDHNKCVSENQKHHYNDDINEREMDQGAVHHNSDELHSPLEDEKFSGHEEANIDQQKANKSLEVNKKNVKNKSQNDKLVDCISKQTKRNNITASGNKDKIDEDISESNSSKENIVTLRDGAGNSSKEVCEEKNSNEFKSKNSGKLKRVTCSPKKDKSSLKSTPKSKSKPKHKTDKLLAQMLKNKAFKKLCVKAGIDVSDSSKKLENTIRAMYKIMCEKQKSGKHEKRNVSDQSSSSSSSSSDSEKGNDKSGSSSSSNSDSDTSSSSSSSNESDHSVKVKVSNKKVKTDKNKSDVVSNSSSKKLHKQDVESHATVMNEQGKTHSDDIGNISVQFETHPQKDTKYISKTSTNKLLLNQVGEKVTPLQETSMLEHDQNSENNHDKSKHNTDVEPDKLNLQHAVEKSVNINSHSDSQCAVEENSANFLYVNKKKSDSSLQKFSHSIEDTQINLMSHKDKNSRTALQNDVVPEASAVCHKRSENKEDANFVNDVKNEELLSCTDKSSSKIILPTENCDKLIKGSIAEKLHPSKQDTGKRKKEHISDTSTKKKSKSAVKHKVSSKHVDKKSKKFSVHKDDHHHSSQERRKYKSKDVVRYTYTLPSIPFCCNRKCGEFECVFKKRSPSPKYNDSDSSQLDVGSMSALDALKTSYGQIESPPLKGSKRRSLSTEPSGKRKANNLSLKSSESQVLKKLPNTENKAEKKEPVVDLSEACTKSAKSEVFLPVKIKSKWDTDSESNSEMDWSPQVKGSNLCIKTVQSEIPSGASNPLTEVILQEIDVEKNIKGEQLENKNSKIVKEKISFELGTAKQFSVKSMGDLLPSGELEVSKDKENSVPEAVNTNLESTSPINSASPKQVEVVATNLQSLHDSTTNSTNSSVQPALARETDIKKNEVQSQLSSLSVNEKQCGMKYPEIISNESEEPLLPVYSQNLPIAQDVSSNVSTENEGNRSSDLDSEYDEFMKLVNLNESQNGILDSTGTKPENEMQEADDLPASDKTSVSFLISKINNLPTSSSHIVHKKNENEKENNATKSTELPVSPAVKAEDTQLNKKSRLKLKKDNRRSKRALLQSGETSHSVSKEVKDVVKSNDFTCVQEEGTSAELLNKSSFNEKHSCISDCNINSEEHPALQKKDLIIDKGNSDNILEETSNPVPILQKNILVESATCSELTKSLELKKSDQTDSEGQKQLALSKTQTIPISYPFMSFKQGLQTCDSETSNIEISTNTKHNNSKWDVKITDDKQLSDVNQSLKINPLSIPVNLNQSQTSQNRAEVAVNEIASQSSLQNIMFNSSAPDAVPNSDSHFQNVAMADELLKKTSKQNSTVPVLIDAASLAEKKTFASACMETYSGTDSYGNTISYNSDDISRSYLEYLQEMHLNPTGCSEMAENMSYAVTTLGEGSSLQTRNTHQISTNVDNLNITLFKSSESKAEEIVIPPQDEAISSSDTDVVMASSLESSEAVSSSAEISASINKKLTFDDSVSEQSTISNSSVVISDVQQNLVNKSEKGKEEPKRLVSSSVVVAASSTSTIPSLSVPKAGILIMPSRESDSLPKKSVTFADGIPPTKDLFVGSISPPPPPPPPKERRHKVKVKHLRKAERSSSPPPPPPPPPRSPPPPPPPPGKPKTSTVTPVPQTTVDPYQQLQPVQPLPPQYPVGQIPCPTNQASGYSVPYAYTGNYPLYTAAPQAMPHQYPYPPPNTQVFVNPQMQVPYSYPPPPGTQLPGYPMPQQPPGHQPQ</sequence>
<dbReference type="InterPro" id="IPR052445">
    <property type="entry name" value="ZnF-G_patch_domain"/>
</dbReference>
<feature type="compositionally biased region" description="Basic and acidic residues" evidence="4">
    <location>
        <begin position="1327"/>
        <end position="1347"/>
    </location>
</feature>
<feature type="compositionally biased region" description="Polar residues" evidence="4">
    <location>
        <begin position="329"/>
        <end position="343"/>
    </location>
</feature>
<name>A0A087T0B5_STEMI</name>
<keyword evidence="7" id="KW-1185">Reference proteome</keyword>
<feature type="compositionally biased region" description="Basic residues" evidence="4">
    <location>
        <begin position="1121"/>
        <end position="1131"/>
    </location>
</feature>
<feature type="compositionally biased region" description="Polar residues" evidence="4">
    <location>
        <begin position="823"/>
        <end position="843"/>
    </location>
</feature>
<evidence type="ECO:0000256" key="3">
    <source>
        <dbReference type="ARBA" id="ARBA00022833"/>
    </source>
</evidence>
<feature type="compositionally biased region" description="Polar residues" evidence="4">
    <location>
        <begin position="267"/>
        <end position="289"/>
    </location>
</feature>
<dbReference type="PRINTS" id="PR01217">
    <property type="entry name" value="PRICHEXTENSN"/>
</dbReference>
<feature type="region of interest" description="Disordered" evidence="4">
    <location>
        <begin position="2498"/>
        <end position="2610"/>
    </location>
</feature>
<protein>
    <submittedName>
        <fullName evidence="6">G patch domain-containing protein 8</fullName>
    </submittedName>
</protein>
<feature type="compositionally biased region" description="Basic and acidic residues" evidence="4">
    <location>
        <begin position="540"/>
        <end position="561"/>
    </location>
</feature>
<organism evidence="6 7">
    <name type="scientific">Stegodyphus mimosarum</name>
    <name type="common">African social velvet spider</name>
    <dbReference type="NCBI Taxonomy" id="407821"/>
    <lineage>
        <taxon>Eukaryota</taxon>
        <taxon>Metazoa</taxon>
        <taxon>Ecdysozoa</taxon>
        <taxon>Arthropoda</taxon>
        <taxon>Chelicerata</taxon>
        <taxon>Arachnida</taxon>
        <taxon>Araneae</taxon>
        <taxon>Araneomorphae</taxon>
        <taxon>Entelegynae</taxon>
        <taxon>Eresoidea</taxon>
        <taxon>Eresidae</taxon>
        <taxon>Stegodyphus</taxon>
    </lineage>
</organism>
<evidence type="ECO:0000256" key="1">
    <source>
        <dbReference type="ARBA" id="ARBA00022723"/>
    </source>
</evidence>
<dbReference type="PROSITE" id="PS00028">
    <property type="entry name" value="ZINC_FINGER_C2H2_1"/>
    <property type="match status" value="1"/>
</dbReference>
<evidence type="ECO:0000313" key="6">
    <source>
        <dbReference type="EMBL" id="KFM58554.1"/>
    </source>
</evidence>
<feature type="compositionally biased region" description="Basic and acidic residues" evidence="4">
    <location>
        <begin position="1085"/>
        <end position="1097"/>
    </location>
</feature>
<feature type="region of interest" description="Disordered" evidence="4">
    <location>
        <begin position="1967"/>
        <end position="2030"/>
    </location>
</feature>
<keyword evidence="3" id="KW-0862">Zinc</keyword>
<dbReference type="Proteomes" id="UP000054359">
    <property type="component" value="Unassembled WGS sequence"/>
</dbReference>
<dbReference type="InterPro" id="IPR000467">
    <property type="entry name" value="G_patch_dom"/>
</dbReference>
<feature type="compositionally biased region" description="Polar residues" evidence="4">
    <location>
        <begin position="1632"/>
        <end position="1642"/>
    </location>
</feature>
<feature type="compositionally biased region" description="Low complexity" evidence="4">
    <location>
        <begin position="2576"/>
        <end position="2598"/>
    </location>
</feature>